<protein>
    <recommendedName>
        <fullName evidence="8">UDP-galactose transporter</fullName>
    </recommendedName>
</protein>
<reference evidence="6 7" key="2">
    <citation type="journal article" date="2012" name="Open Biol.">
        <title>Characteristics of nucleosomes and linker DNA regions on the genome of the basidiomycete Mixia osmundae revealed by mono- and dinucleosome mapping.</title>
        <authorList>
            <person name="Nishida H."/>
            <person name="Kondo S."/>
            <person name="Matsumoto T."/>
            <person name="Suzuki Y."/>
            <person name="Yoshikawa H."/>
            <person name="Taylor T.D."/>
            <person name="Sugiyama J."/>
        </authorList>
    </citation>
    <scope>NUCLEOTIDE SEQUENCE [LARGE SCALE GENOMIC DNA]</scope>
    <source>
        <strain evidence="7">CBS 9802 / IAM 14324 / JCM 22182 / KY 12970</strain>
    </source>
</reference>
<dbReference type="OrthoDB" id="408493at2759"/>
<reference evidence="6 7" key="1">
    <citation type="journal article" date="2011" name="J. Gen. Appl. Microbiol.">
        <title>Draft genome sequencing of the enigmatic basidiomycete Mixia osmundae.</title>
        <authorList>
            <person name="Nishida H."/>
            <person name="Nagatsuka Y."/>
            <person name="Sugiyama J."/>
        </authorList>
    </citation>
    <scope>NUCLEOTIDE SEQUENCE [LARGE SCALE GENOMIC DNA]</scope>
    <source>
        <strain evidence="7">CBS 9802 / IAM 14324 / JCM 22182 / KY 12970</strain>
    </source>
</reference>
<dbReference type="EMBL" id="BABT02000122">
    <property type="protein sequence ID" value="GAA97475.1"/>
    <property type="molecule type" value="Genomic_DNA"/>
</dbReference>
<feature type="transmembrane region" description="Helical" evidence="5">
    <location>
        <begin position="350"/>
        <end position="368"/>
    </location>
</feature>
<feature type="transmembrane region" description="Helical" evidence="5">
    <location>
        <begin position="150"/>
        <end position="171"/>
    </location>
</feature>
<comment type="caution">
    <text evidence="6">The sequence shown here is derived from an EMBL/GenBank/DDBJ whole genome shotgun (WGS) entry which is preliminary data.</text>
</comment>
<dbReference type="SUPFAM" id="SSF103481">
    <property type="entry name" value="Multidrug resistance efflux transporter EmrE"/>
    <property type="match status" value="1"/>
</dbReference>
<sequence>MARRPPYVAVSLLVLQNAAISTLTRLSRVKAKQPYTPSVAVLSAEVIKACLSFAMVTRERYHLARGRADKPITLLGAAQAVSLNLWRNEMPELLKMAVPSLLYVAQNQLLYLALSNLPTPTYQVTYQLKILTTALLSSLFFNRKLNAWKWLSLFLLMAGVTIVQLEGAGSGRASSSSTDENRVLGFAAILSACLSSAVAGCWFESMLRPDSPVQTPAGDDHDEKADPIPVAKVSSPALSIWTRNLQLALPSIVFAFAGCILDPALPSLSPSTMLAAFTGSYGPLLAFRHEALVGFTELVWLVVMLQALGGLLVALVVREAGTLIKGFATSLSIVVSTLISAYLFGFVPGAQFLVGATFVMAATVLFGIS</sequence>
<feature type="transmembrane region" description="Helical" evidence="5">
    <location>
        <begin position="298"/>
        <end position="317"/>
    </location>
</feature>
<keyword evidence="2 5" id="KW-0812">Transmembrane</keyword>
<feature type="transmembrane region" description="Helical" evidence="5">
    <location>
        <begin position="247"/>
        <end position="265"/>
    </location>
</feature>
<evidence type="ECO:0000256" key="2">
    <source>
        <dbReference type="ARBA" id="ARBA00022692"/>
    </source>
</evidence>
<evidence type="ECO:0000313" key="7">
    <source>
        <dbReference type="Proteomes" id="UP000009131"/>
    </source>
</evidence>
<keyword evidence="7" id="KW-1185">Reference proteome</keyword>
<feature type="transmembrane region" description="Helical" evidence="5">
    <location>
        <begin position="183"/>
        <end position="203"/>
    </location>
</feature>
<evidence type="ECO:0000313" key="6">
    <source>
        <dbReference type="EMBL" id="GAA97475.1"/>
    </source>
</evidence>
<dbReference type="InterPro" id="IPR007271">
    <property type="entry name" value="Nuc_sug_transpt"/>
</dbReference>
<evidence type="ECO:0008006" key="8">
    <source>
        <dbReference type="Google" id="ProtNLM"/>
    </source>
</evidence>
<evidence type="ECO:0000256" key="4">
    <source>
        <dbReference type="ARBA" id="ARBA00023136"/>
    </source>
</evidence>
<dbReference type="FunCoup" id="G7E3R5">
    <property type="interactions" value="28"/>
</dbReference>
<dbReference type="PANTHER" id="PTHR10231">
    <property type="entry name" value="NUCLEOTIDE-SUGAR TRANSMEMBRANE TRANSPORTER"/>
    <property type="match status" value="1"/>
</dbReference>
<gene>
    <name evidence="6" type="primary">Mo04154</name>
    <name evidence="6" type="ORF">E5Q_04154</name>
</gene>
<dbReference type="PIRSF" id="PIRSF005799">
    <property type="entry name" value="UDP-gal_transpt"/>
    <property type="match status" value="1"/>
</dbReference>
<dbReference type="STRING" id="764103.G7E3R5"/>
<dbReference type="InParanoid" id="G7E3R5"/>
<dbReference type="Proteomes" id="UP000009131">
    <property type="component" value="Unassembled WGS sequence"/>
</dbReference>
<evidence type="ECO:0000256" key="3">
    <source>
        <dbReference type="ARBA" id="ARBA00022989"/>
    </source>
</evidence>
<dbReference type="GO" id="GO:0000139">
    <property type="term" value="C:Golgi membrane"/>
    <property type="evidence" value="ECO:0007669"/>
    <property type="project" value="InterPro"/>
</dbReference>
<dbReference type="Pfam" id="PF04142">
    <property type="entry name" value="Nuc_sug_transp"/>
    <property type="match status" value="2"/>
</dbReference>
<dbReference type="eggNOG" id="KOG2234">
    <property type="taxonomic scope" value="Eukaryota"/>
</dbReference>
<evidence type="ECO:0000256" key="1">
    <source>
        <dbReference type="ARBA" id="ARBA00004141"/>
    </source>
</evidence>
<feature type="transmembrane region" description="Helical" evidence="5">
    <location>
        <begin position="324"/>
        <end position="344"/>
    </location>
</feature>
<accession>G7E3R5</accession>
<keyword evidence="3 5" id="KW-1133">Transmembrane helix</keyword>
<name>G7E3R5_MIXOS</name>
<dbReference type="AlphaFoldDB" id="G7E3R5"/>
<evidence type="ECO:0000256" key="5">
    <source>
        <dbReference type="SAM" id="Phobius"/>
    </source>
</evidence>
<keyword evidence="4 5" id="KW-0472">Membrane</keyword>
<dbReference type="NCBIfam" id="TIGR00803">
    <property type="entry name" value="nst"/>
    <property type="match status" value="1"/>
</dbReference>
<comment type="subcellular location">
    <subcellularLocation>
        <location evidence="1">Membrane</location>
        <topology evidence="1">Multi-pass membrane protein</topology>
    </subcellularLocation>
</comment>
<dbReference type="InterPro" id="IPR037185">
    <property type="entry name" value="EmrE-like"/>
</dbReference>
<organism evidence="6 7">
    <name type="scientific">Mixia osmundae (strain CBS 9802 / IAM 14324 / JCM 22182 / KY 12970)</name>
    <dbReference type="NCBI Taxonomy" id="764103"/>
    <lineage>
        <taxon>Eukaryota</taxon>
        <taxon>Fungi</taxon>
        <taxon>Dikarya</taxon>
        <taxon>Basidiomycota</taxon>
        <taxon>Pucciniomycotina</taxon>
        <taxon>Mixiomycetes</taxon>
        <taxon>Mixiales</taxon>
        <taxon>Mixiaceae</taxon>
        <taxon>Mixia</taxon>
    </lineage>
</organism>
<dbReference type="HOGENOM" id="CLU_024645_1_3_1"/>
<dbReference type="GO" id="GO:0015165">
    <property type="term" value="F:pyrimidine nucleotide-sugar transmembrane transporter activity"/>
    <property type="evidence" value="ECO:0007669"/>
    <property type="project" value="InterPro"/>
</dbReference>
<dbReference type="Gene3D" id="1.10.3730.20">
    <property type="match status" value="1"/>
</dbReference>
<proteinExistence type="predicted"/>